<evidence type="ECO:0000313" key="4">
    <source>
        <dbReference type="EMBL" id="GAF35841.1"/>
    </source>
</evidence>
<gene>
    <name evidence="5" type="ORF">FD41_GL000167</name>
    <name evidence="4" type="ORF">JCM14108_770</name>
</gene>
<evidence type="ECO:0000256" key="2">
    <source>
        <dbReference type="PROSITE-ProRule" id="PRU00335"/>
    </source>
</evidence>
<comment type="caution">
    <text evidence="4">The sequence shown here is derived from an EMBL/GenBank/DDBJ whole genome shotgun (WGS) entry which is preliminary data.</text>
</comment>
<dbReference type="Proteomes" id="UP000019488">
    <property type="component" value="Unassembled WGS sequence"/>
</dbReference>
<evidence type="ECO:0000256" key="1">
    <source>
        <dbReference type="ARBA" id="ARBA00023125"/>
    </source>
</evidence>
<dbReference type="GO" id="GO:0006355">
    <property type="term" value="P:regulation of DNA-templated transcription"/>
    <property type="evidence" value="ECO:0007669"/>
    <property type="project" value="UniProtKB-ARBA"/>
</dbReference>
<dbReference type="EMBL" id="AZFY01000085">
    <property type="protein sequence ID" value="KRM08394.1"/>
    <property type="molecule type" value="Genomic_DNA"/>
</dbReference>
<dbReference type="Pfam" id="PF00440">
    <property type="entry name" value="TetR_N"/>
    <property type="match status" value="1"/>
</dbReference>
<evidence type="ECO:0000313" key="6">
    <source>
        <dbReference type="Proteomes" id="UP000019488"/>
    </source>
</evidence>
<dbReference type="InterPro" id="IPR009057">
    <property type="entry name" value="Homeodomain-like_sf"/>
</dbReference>
<keyword evidence="7" id="KW-1185">Reference proteome</keyword>
<dbReference type="PROSITE" id="PS50977">
    <property type="entry name" value="HTH_TETR_2"/>
    <property type="match status" value="1"/>
</dbReference>
<keyword evidence="1 2" id="KW-0238">DNA-binding</keyword>
<dbReference type="OrthoDB" id="9780824at2"/>
<dbReference type="SUPFAM" id="SSF46689">
    <property type="entry name" value="Homeodomain-like"/>
    <property type="match status" value="1"/>
</dbReference>
<dbReference type="InterPro" id="IPR050109">
    <property type="entry name" value="HTH-type_TetR-like_transc_reg"/>
</dbReference>
<name>X0PHC0_9LACO</name>
<feature type="domain" description="HTH tetR-type" evidence="3">
    <location>
        <begin position="20"/>
        <end position="80"/>
    </location>
</feature>
<evidence type="ECO:0000313" key="5">
    <source>
        <dbReference type="EMBL" id="KRM08394.1"/>
    </source>
</evidence>
<dbReference type="SUPFAM" id="SSF48498">
    <property type="entry name" value="Tetracyclin repressor-like, C-terminal domain"/>
    <property type="match status" value="1"/>
</dbReference>
<dbReference type="RefSeq" id="WP_035178376.1">
    <property type="nucleotide sequence ID" value="NZ_AZFY01000085.1"/>
</dbReference>
<dbReference type="Gene3D" id="1.10.357.10">
    <property type="entry name" value="Tetracycline Repressor, domain 2"/>
    <property type="match status" value="1"/>
</dbReference>
<proteinExistence type="predicted"/>
<organism evidence="4 6">
    <name type="scientific">Lentilactobacillus farraginis DSM 18382 = JCM 14108</name>
    <dbReference type="NCBI Taxonomy" id="1423743"/>
    <lineage>
        <taxon>Bacteria</taxon>
        <taxon>Bacillati</taxon>
        <taxon>Bacillota</taxon>
        <taxon>Bacilli</taxon>
        <taxon>Lactobacillales</taxon>
        <taxon>Lactobacillaceae</taxon>
        <taxon>Lentilactobacillus</taxon>
    </lineage>
</organism>
<accession>X0PHC0</accession>
<dbReference type="PANTHER" id="PTHR30055:SF222">
    <property type="entry name" value="REGULATORY PROTEIN"/>
    <property type="match status" value="1"/>
</dbReference>
<feature type="DNA-binding region" description="H-T-H motif" evidence="2">
    <location>
        <begin position="43"/>
        <end position="62"/>
    </location>
</feature>
<reference evidence="5 7" key="2">
    <citation type="journal article" date="2015" name="Genome Announc.">
        <title>Expanding the biotechnology potential of lactobacilli through comparative genomics of 213 strains and associated genera.</title>
        <authorList>
            <person name="Sun Z."/>
            <person name="Harris H.M."/>
            <person name="McCann A."/>
            <person name="Guo C."/>
            <person name="Argimon S."/>
            <person name="Zhang W."/>
            <person name="Yang X."/>
            <person name="Jeffery I.B."/>
            <person name="Cooney J.C."/>
            <person name="Kagawa T.F."/>
            <person name="Liu W."/>
            <person name="Song Y."/>
            <person name="Salvetti E."/>
            <person name="Wrobel A."/>
            <person name="Rasinkangas P."/>
            <person name="Parkhill J."/>
            <person name="Rea M.C."/>
            <person name="O'Sullivan O."/>
            <person name="Ritari J."/>
            <person name="Douillard F.P."/>
            <person name="Paul Ross R."/>
            <person name="Yang R."/>
            <person name="Briner A.E."/>
            <person name="Felis G.E."/>
            <person name="de Vos W.M."/>
            <person name="Barrangou R."/>
            <person name="Klaenhammer T.R."/>
            <person name="Caufield P.W."/>
            <person name="Cui Y."/>
            <person name="Zhang H."/>
            <person name="O'Toole P.W."/>
        </authorList>
    </citation>
    <scope>NUCLEOTIDE SEQUENCE [LARGE SCALE GENOMIC DNA]</scope>
    <source>
        <strain evidence="5 7">DSM 18382</strain>
    </source>
</reference>
<dbReference type="PRINTS" id="PR00455">
    <property type="entry name" value="HTHTETR"/>
</dbReference>
<evidence type="ECO:0000259" key="3">
    <source>
        <dbReference type="PROSITE" id="PS50977"/>
    </source>
</evidence>
<dbReference type="EMBL" id="BAKI01000005">
    <property type="protein sequence ID" value="GAF35841.1"/>
    <property type="molecule type" value="Genomic_DNA"/>
</dbReference>
<dbReference type="Proteomes" id="UP000051966">
    <property type="component" value="Unassembled WGS sequence"/>
</dbReference>
<dbReference type="PANTHER" id="PTHR30055">
    <property type="entry name" value="HTH-TYPE TRANSCRIPTIONAL REGULATOR RUTR"/>
    <property type="match status" value="1"/>
</dbReference>
<dbReference type="Gene3D" id="1.10.10.60">
    <property type="entry name" value="Homeodomain-like"/>
    <property type="match status" value="1"/>
</dbReference>
<protein>
    <submittedName>
        <fullName evidence="4 5">Transcriptional regulator</fullName>
    </submittedName>
</protein>
<reference evidence="4" key="1">
    <citation type="journal article" date="2014" name="Genome Announc.">
        <title>Draft Genome Sequences of Two Lactobacillus Strains, L. farraginis JCM 14108T and L. composti JCM 14202T, Isolated from Compost of Distilled Shochu Residue.</title>
        <authorList>
            <person name="Yuki M."/>
            <person name="Oshima K."/>
            <person name="Suda W."/>
            <person name="Kitahara M."/>
            <person name="Kitamura K."/>
            <person name="Iida T."/>
            <person name="Hattori M."/>
            <person name="Ohkuma M."/>
        </authorList>
    </citation>
    <scope>NUCLEOTIDE SEQUENCE [LARGE SCALE GENOMIC DNA]</scope>
    <source>
        <strain evidence="4">JCM 14108</strain>
    </source>
</reference>
<dbReference type="InterPro" id="IPR001647">
    <property type="entry name" value="HTH_TetR"/>
</dbReference>
<dbReference type="AlphaFoldDB" id="X0PHC0"/>
<dbReference type="STRING" id="1423743.FD41_GL000167"/>
<sequence>MANSYIQSLITESLSELNLTAKQKAVLTASLKLFSEKGFERTSTHDIAQSAGVSEGTVYKQFKTKEGILAAIIEPFIQKVLPKAVAKFTAEMTKTSFPDFNDFLLALIRNRMTFAFDNMPQLRIILHEVTTNEAIVSRLENHFQKLLVGPMASIFKKYQETGQLVKWPTNRILRYIVTTIMGYVLPAALARQTINIEQVSREAAEFLLKGLKP</sequence>
<dbReference type="InterPro" id="IPR036271">
    <property type="entry name" value="Tet_transcr_reg_TetR-rel_C_sf"/>
</dbReference>
<dbReference type="PATRIC" id="fig|1423743.5.peg.180"/>
<dbReference type="GO" id="GO:0003677">
    <property type="term" value="F:DNA binding"/>
    <property type="evidence" value="ECO:0007669"/>
    <property type="project" value="UniProtKB-UniRule"/>
</dbReference>
<evidence type="ECO:0000313" key="7">
    <source>
        <dbReference type="Proteomes" id="UP000051966"/>
    </source>
</evidence>